<name>A0A540LV14_MALBA</name>
<dbReference type="EMBL" id="VIEB01000459">
    <property type="protein sequence ID" value="TQD90169.1"/>
    <property type="molecule type" value="Genomic_DNA"/>
</dbReference>
<evidence type="ECO:0000313" key="3">
    <source>
        <dbReference type="Proteomes" id="UP000315295"/>
    </source>
</evidence>
<feature type="region of interest" description="Disordered" evidence="1">
    <location>
        <begin position="1"/>
        <end position="37"/>
    </location>
</feature>
<sequence>MTAPHAIPSPPTSATTAPAEMDPRPVNPIDQVGPQVSQSPVSSAFSVALLVSVRRGHCRPCTPDMISASTTDASGRRQKPTRSIGRRRLFSTIRGGSKFLEIDVFADVYVRPRDDLAESFHATMMEKRQ</sequence>
<organism evidence="2 3">
    <name type="scientific">Malus baccata</name>
    <name type="common">Siberian crab apple</name>
    <name type="synonym">Pyrus baccata</name>
    <dbReference type="NCBI Taxonomy" id="106549"/>
    <lineage>
        <taxon>Eukaryota</taxon>
        <taxon>Viridiplantae</taxon>
        <taxon>Streptophyta</taxon>
        <taxon>Embryophyta</taxon>
        <taxon>Tracheophyta</taxon>
        <taxon>Spermatophyta</taxon>
        <taxon>Magnoliopsida</taxon>
        <taxon>eudicotyledons</taxon>
        <taxon>Gunneridae</taxon>
        <taxon>Pentapetalae</taxon>
        <taxon>rosids</taxon>
        <taxon>fabids</taxon>
        <taxon>Rosales</taxon>
        <taxon>Rosaceae</taxon>
        <taxon>Amygdaloideae</taxon>
        <taxon>Maleae</taxon>
        <taxon>Malus</taxon>
    </lineage>
</organism>
<gene>
    <name evidence="2" type="ORF">C1H46_024275</name>
</gene>
<evidence type="ECO:0000256" key="1">
    <source>
        <dbReference type="SAM" id="MobiDB-lite"/>
    </source>
</evidence>
<feature type="region of interest" description="Disordered" evidence="1">
    <location>
        <begin position="60"/>
        <end position="84"/>
    </location>
</feature>
<comment type="caution">
    <text evidence="2">The sequence shown here is derived from an EMBL/GenBank/DDBJ whole genome shotgun (WGS) entry which is preliminary data.</text>
</comment>
<protein>
    <submittedName>
        <fullName evidence="2">Uncharacterized protein</fullName>
    </submittedName>
</protein>
<keyword evidence="3" id="KW-1185">Reference proteome</keyword>
<dbReference type="AlphaFoldDB" id="A0A540LV14"/>
<accession>A0A540LV14</accession>
<reference evidence="2 3" key="1">
    <citation type="journal article" date="2019" name="G3 (Bethesda)">
        <title>Sequencing of a Wild Apple (Malus baccata) Genome Unravels the Differences Between Cultivated and Wild Apple Species Regarding Disease Resistance and Cold Tolerance.</title>
        <authorList>
            <person name="Chen X."/>
        </authorList>
    </citation>
    <scope>NUCLEOTIDE SEQUENCE [LARGE SCALE GENOMIC DNA]</scope>
    <source>
        <strain evidence="3">cv. Shandingzi</strain>
        <tissue evidence="2">Leaves</tissue>
    </source>
</reference>
<feature type="compositionally biased region" description="Low complexity" evidence="1">
    <location>
        <begin position="1"/>
        <end position="19"/>
    </location>
</feature>
<evidence type="ECO:0000313" key="2">
    <source>
        <dbReference type="EMBL" id="TQD90169.1"/>
    </source>
</evidence>
<proteinExistence type="predicted"/>
<dbReference type="Proteomes" id="UP000315295">
    <property type="component" value="Unassembled WGS sequence"/>
</dbReference>